<dbReference type="PANTHER" id="PTHR43248:SF2">
    <property type="entry name" value="PROLYL AMINOPEPTIDASE"/>
    <property type="match status" value="1"/>
</dbReference>
<evidence type="ECO:0000313" key="5">
    <source>
        <dbReference type="Proteomes" id="UP000469215"/>
    </source>
</evidence>
<evidence type="ECO:0000259" key="3">
    <source>
        <dbReference type="Pfam" id="PF00561"/>
    </source>
</evidence>
<comment type="similarity">
    <text evidence="1">Belongs to the peptidase S33 family.</text>
</comment>
<dbReference type="SUPFAM" id="SSF53474">
    <property type="entry name" value="alpha/beta-Hydrolases"/>
    <property type="match status" value="1"/>
</dbReference>
<dbReference type="GO" id="GO:0004177">
    <property type="term" value="F:aminopeptidase activity"/>
    <property type="evidence" value="ECO:0007669"/>
    <property type="project" value="UniProtKB-EC"/>
</dbReference>
<evidence type="ECO:0000256" key="1">
    <source>
        <dbReference type="ARBA" id="ARBA00010088"/>
    </source>
</evidence>
<dbReference type="InterPro" id="IPR002410">
    <property type="entry name" value="Peptidase_S33"/>
</dbReference>
<comment type="caution">
    <text evidence="4">The sequence shown here is derived from an EMBL/GenBank/DDBJ whole genome shotgun (WGS) entry which is preliminary data.</text>
</comment>
<name>A0A6N9H3X9_9MICO</name>
<dbReference type="PRINTS" id="PR00793">
    <property type="entry name" value="PROAMNOPTASE"/>
</dbReference>
<gene>
    <name evidence="4" type="ORF">GSY69_01160</name>
</gene>
<dbReference type="PANTHER" id="PTHR43248">
    <property type="entry name" value="2-SUCCINYL-6-HYDROXY-2,4-CYCLOHEXADIENE-1-CARBOXYLATE SYNTHASE"/>
    <property type="match status" value="1"/>
</dbReference>
<sequence>MPTAAYRLPALAVEEHAITVPLDHFGDEPGELEVFARIVGTPGEAKPYLLYLQGGPGSEAFRPTAAHPAWLPRALRDYRVIMLDQRGTGRSSPVGRVDGRFHGTGGAQDTAGVAARLRHYRADAIVEDAEALRRALGIERWAVLGQSFGGFTALRYLAAHPAALDLALFTGGLPRVVDERLAADGLAGPGGADPDVAHVYRVTWETMRRKSQGFCARFPADAQRLERLAERAAESGIALPGGIVAGPEHIRSLGHVLGTAHGAQTLHYLLDFDPDTAAFRHDAAAALPFSARNPVYAVLQESCWANGVATDWGAVRARPAGLDSTWLAGEHIHPGLLASGDLAPWAEVAQALAERPWPLMWDPGALRTADVPAIAAVYFDDAYVPREFSLATAALLPHARTWVTSEYEHDGLRASGAAVLDRLLAMAAGDA</sequence>
<protein>
    <submittedName>
        <fullName evidence="4">Alpha/beta fold hydrolase</fullName>
    </submittedName>
</protein>
<dbReference type="Pfam" id="PF00561">
    <property type="entry name" value="Abhydrolase_1"/>
    <property type="match status" value="1"/>
</dbReference>
<dbReference type="InterPro" id="IPR000073">
    <property type="entry name" value="AB_hydrolase_1"/>
</dbReference>
<reference evidence="4 5" key="1">
    <citation type="submission" date="2020-01" db="EMBL/GenBank/DDBJ databases">
        <authorList>
            <person name="Deng T."/>
        </authorList>
    </citation>
    <scope>NUCLEOTIDE SEQUENCE [LARGE SCALE GENOMIC DNA]</scope>
    <source>
        <strain evidence="4 5">5221</strain>
    </source>
</reference>
<proteinExistence type="inferred from homology"/>
<dbReference type="Gene3D" id="3.40.50.1820">
    <property type="entry name" value="alpha/beta hydrolase"/>
    <property type="match status" value="1"/>
</dbReference>
<organism evidence="4 5">
    <name type="scientific">Brevibacterium rongguiense</name>
    <dbReference type="NCBI Taxonomy" id="2695267"/>
    <lineage>
        <taxon>Bacteria</taxon>
        <taxon>Bacillati</taxon>
        <taxon>Actinomycetota</taxon>
        <taxon>Actinomycetes</taxon>
        <taxon>Micrococcales</taxon>
        <taxon>Brevibacteriaceae</taxon>
        <taxon>Brevibacterium</taxon>
    </lineage>
</organism>
<accession>A0A6N9H3X9</accession>
<dbReference type="InterPro" id="IPR051601">
    <property type="entry name" value="Serine_prot/Carboxylest_S33"/>
</dbReference>
<dbReference type="GO" id="GO:0006508">
    <property type="term" value="P:proteolysis"/>
    <property type="evidence" value="ECO:0007669"/>
    <property type="project" value="InterPro"/>
</dbReference>
<keyword evidence="5" id="KW-1185">Reference proteome</keyword>
<dbReference type="InterPro" id="IPR029058">
    <property type="entry name" value="AB_hydrolase_fold"/>
</dbReference>
<evidence type="ECO:0000313" key="4">
    <source>
        <dbReference type="EMBL" id="MYM18623.1"/>
    </source>
</evidence>
<feature type="domain" description="AB hydrolase-1" evidence="3">
    <location>
        <begin position="49"/>
        <end position="223"/>
    </location>
</feature>
<keyword evidence="2 4" id="KW-0378">Hydrolase</keyword>
<dbReference type="EMBL" id="WWEQ01000003">
    <property type="protein sequence ID" value="MYM18623.1"/>
    <property type="molecule type" value="Genomic_DNA"/>
</dbReference>
<evidence type="ECO:0000256" key="2">
    <source>
        <dbReference type="ARBA" id="ARBA00022801"/>
    </source>
</evidence>
<dbReference type="RefSeq" id="WP_160952086.1">
    <property type="nucleotide sequence ID" value="NZ_WWEQ01000003.1"/>
</dbReference>
<dbReference type="AlphaFoldDB" id="A0A6N9H3X9"/>
<dbReference type="Proteomes" id="UP000469215">
    <property type="component" value="Unassembled WGS sequence"/>
</dbReference>